<evidence type="ECO:0000256" key="1">
    <source>
        <dbReference type="ARBA" id="ARBA00004170"/>
    </source>
</evidence>
<evidence type="ECO:0000256" key="6">
    <source>
        <dbReference type="ARBA" id="ARBA00022703"/>
    </source>
</evidence>
<evidence type="ECO:0000256" key="17">
    <source>
        <dbReference type="ARBA" id="ARBA00040123"/>
    </source>
</evidence>
<dbReference type="PANTHER" id="PTHR12418:SF19">
    <property type="entry name" value="ACYL-COENZYME A THIOESTERASE THEM4"/>
    <property type="match status" value="1"/>
</dbReference>
<evidence type="ECO:0000256" key="8">
    <source>
        <dbReference type="ARBA" id="ARBA00022832"/>
    </source>
</evidence>
<accession>A0A258HMX9</accession>
<organism evidence="25 26">
    <name type="scientific">Brevundimonas subvibrioides</name>
    <dbReference type="NCBI Taxonomy" id="74313"/>
    <lineage>
        <taxon>Bacteria</taxon>
        <taxon>Pseudomonadati</taxon>
        <taxon>Pseudomonadota</taxon>
        <taxon>Alphaproteobacteria</taxon>
        <taxon>Caulobacterales</taxon>
        <taxon>Caulobacteraceae</taxon>
        <taxon>Brevundimonas</taxon>
    </lineage>
</organism>
<dbReference type="AlphaFoldDB" id="A0A258HMX9"/>
<dbReference type="GO" id="GO:0006631">
    <property type="term" value="P:fatty acid metabolic process"/>
    <property type="evidence" value="ECO:0007669"/>
    <property type="project" value="UniProtKB-KW"/>
</dbReference>
<evidence type="ECO:0000256" key="23">
    <source>
        <dbReference type="ARBA" id="ARBA00048180"/>
    </source>
</evidence>
<reference evidence="25 26" key="1">
    <citation type="submission" date="2017-03" db="EMBL/GenBank/DDBJ databases">
        <title>Lifting the veil on microbial sulfur biogeochemistry in mining wastewaters.</title>
        <authorList>
            <person name="Kantor R.S."/>
            <person name="Colenbrander Nelson T."/>
            <person name="Marshall S."/>
            <person name="Bennett D."/>
            <person name="Apte S."/>
            <person name="Camacho D."/>
            <person name="Thomas B.C."/>
            <person name="Warren L.A."/>
            <person name="Banfield J.F."/>
        </authorList>
    </citation>
    <scope>NUCLEOTIDE SEQUENCE [LARGE SCALE GENOMIC DNA]</scope>
    <source>
        <strain evidence="25">32-68-21</strain>
    </source>
</reference>
<comment type="catalytic activity">
    <reaction evidence="22">
        <text>dodecanoyl-CoA + H2O = dodecanoate + CoA + H(+)</text>
        <dbReference type="Rhea" id="RHEA:30135"/>
        <dbReference type="ChEBI" id="CHEBI:15377"/>
        <dbReference type="ChEBI" id="CHEBI:15378"/>
        <dbReference type="ChEBI" id="CHEBI:18262"/>
        <dbReference type="ChEBI" id="CHEBI:57287"/>
        <dbReference type="ChEBI" id="CHEBI:57375"/>
    </reaction>
    <physiologicalReaction direction="left-to-right" evidence="22">
        <dbReference type="Rhea" id="RHEA:30136"/>
    </physiologicalReaction>
</comment>
<evidence type="ECO:0000256" key="9">
    <source>
        <dbReference type="ARBA" id="ARBA00022946"/>
    </source>
</evidence>
<dbReference type="GO" id="GO:0016020">
    <property type="term" value="C:membrane"/>
    <property type="evidence" value="ECO:0007669"/>
    <property type="project" value="UniProtKB-SubCell"/>
</dbReference>
<evidence type="ECO:0000256" key="16">
    <source>
        <dbReference type="ARBA" id="ARBA00038848"/>
    </source>
</evidence>
<evidence type="ECO:0000256" key="14">
    <source>
        <dbReference type="ARBA" id="ARBA00037002"/>
    </source>
</evidence>
<sequence>MKDNIALCRGCRVGARACRFGANDFVAIGNNEGRVSLACPSDFQGGPDVAHGGWISGVFDDALGRFLTHSGLLTVTATLTIDFLMPVPVERPLILAVRIEEVDGRRRIMSGSLRLEGDDRDRATARGVWVERRPDHFDRHQAQIADLKASTP</sequence>
<keyword evidence="12" id="KW-0966">Cell projection</keyword>
<evidence type="ECO:0000256" key="18">
    <source>
        <dbReference type="ARBA" id="ARBA00043210"/>
    </source>
</evidence>
<comment type="catalytic activity">
    <reaction evidence="14">
        <text>(9Z)-octadecenoyl-CoA + H2O = (9Z)-octadecenoate + CoA + H(+)</text>
        <dbReference type="Rhea" id="RHEA:40139"/>
        <dbReference type="ChEBI" id="CHEBI:15377"/>
        <dbReference type="ChEBI" id="CHEBI:15378"/>
        <dbReference type="ChEBI" id="CHEBI:30823"/>
        <dbReference type="ChEBI" id="CHEBI:57287"/>
        <dbReference type="ChEBI" id="CHEBI:57387"/>
    </reaction>
    <physiologicalReaction direction="left-to-right" evidence="14">
        <dbReference type="Rhea" id="RHEA:40140"/>
    </physiologicalReaction>
</comment>
<dbReference type="InterPro" id="IPR029069">
    <property type="entry name" value="HotDog_dom_sf"/>
</dbReference>
<evidence type="ECO:0000256" key="12">
    <source>
        <dbReference type="ARBA" id="ARBA00023273"/>
    </source>
</evidence>
<dbReference type="PANTHER" id="PTHR12418">
    <property type="entry name" value="ACYL-COENZYME A THIOESTERASE THEM4"/>
    <property type="match status" value="1"/>
</dbReference>
<keyword evidence="11" id="KW-0472">Membrane</keyword>
<keyword evidence="8" id="KW-0276">Fatty acid metabolism</keyword>
<proteinExistence type="inferred from homology"/>
<evidence type="ECO:0000256" key="2">
    <source>
        <dbReference type="ARBA" id="ARBA00004496"/>
    </source>
</evidence>
<comment type="caution">
    <text evidence="25">The sequence shown here is derived from an EMBL/GenBank/DDBJ whole genome shotgun (WGS) entry which is preliminary data.</text>
</comment>
<evidence type="ECO:0000256" key="3">
    <source>
        <dbReference type="ARBA" id="ARBA00004632"/>
    </source>
</evidence>
<dbReference type="Gene3D" id="3.10.129.10">
    <property type="entry name" value="Hotdog Thioesterase"/>
    <property type="match status" value="1"/>
</dbReference>
<keyword evidence="10" id="KW-0443">Lipid metabolism</keyword>
<dbReference type="Pfam" id="PF03061">
    <property type="entry name" value="4HBT"/>
    <property type="match status" value="1"/>
</dbReference>
<keyword evidence="9" id="KW-0809">Transit peptide</keyword>
<comment type="catalytic activity">
    <reaction evidence="20">
        <text>hexadecanoyl-CoA + H2O = hexadecanoate + CoA + H(+)</text>
        <dbReference type="Rhea" id="RHEA:16645"/>
        <dbReference type="ChEBI" id="CHEBI:7896"/>
        <dbReference type="ChEBI" id="CHEBI:15377"/>
        <dbReference type="ChEBI" id="CHEBI:15378"/>
        <dbReference type="ChEBI" id="CHEBI:57287"/>
        <dbReference type="ChEBI" id="CHEBI:57379"/>
        <dbReference type="EC" id="3.1.2.2"/>
    </reaction>
    <physiologicalReaction direction="left-to-right" evidence="20">
        <dbReference type="Rhea" id="RHEA:16646"/>
    </physiologicalReaction>
</comment>
<comment type="catalytic activity">
    <reaction evidence="19">
        <text>octanoyl-CoA + H2O = octanoate + CoA + H(+)</text>
        <dbReference type="Rhea" id="RHEA:30143"/>
        <dbReference type="ChEBI" id="CHEBI:15377"/>
        <dbReference type="ChEBI" id="CHEBI:15378"/>
        <dbReference type="ChEBI" id="CHEBI:25646"/>
        <dbReference type="ChEBI" id="CHEBI:57287"/>
        <dbReference type="ChEBI" id="CHEBI:57386"/>
    </reaction>
    <physiologicalReaction direction="left-to-right" evidence="19">
        <dbReference type="Rhea" id="RHEA:30144"/>
    </physiologicalReaction>
</comment>
<evidence type="ECO:0000259" key="24">
    <source>
        <dbReference type="Pfam" id="PF03061"/>
    </source>
</evidence>
<keyword evidence="5" id="KW-0963">Cytoplasm</keyword>
<evidence type="ECO:0000313" key="25">
    <source>
        <dbReference type="EMBL" id="OYX57673.1"/>
    </source>
</evidence>
<feature type="domain" description="Thioesterase" evidence="24">
    <location>
        <begin position="49"/>
        <end position="109"/>
    </location>
</feature>
<dbReference type="SUPFAM" id="SSF54637">
    <property type="entry name" value="Thioesterase/thiol ester dehydrase-isomerase"/>
    <property type="match status" value="1"/>
</dbReference>
<comment type="catalytic activity">
    <reaction evidence="21">
        <text>decanoyl-CoA + H2O = decanoate + CoA + H(+)</text>
        <dbReference type="Rhea" id="RHEA:40059"/>
        <dbReference type="ChEBI" id="CHEBI:15377"/>
        <dbReference type="ChEBI" id="CHEBI:15378"/>
        <dbReference type="ChEBI" id="CHEBI:27689"/>
        <dbReference type="ChEBI" id="CHEBI:57287"/>
        <dbReference type="ChEBI" id="CHEBI:61430"/>
    </reaction>
    <physiologicalReaction direction="left-to-right" evidence="21">
        <dbReference type="Rhea" id="RHEA:40060"/>
    </physiologicalReaction>
</comment>
<evidence type="ECO:0000256" key="11">
    <source>
        <dbReference type="ARBA" id="ARBA00023136"/>
    </source>
</evidence>
<evidence type="ECO:0000256" key="19">
    <source>
        <dbReference type="ARBA" id="ARBA00047588"/>
    </source>
</evidence>
<keyword evidence="4" id="KW-1003">Cell membrane</keyword>
<comment type="subcellular location">
    <subcellularLocation>
        <location evidence="3">Cell projection</location>
        <location evidence="3">Ruffle membrane</location>
    </subcellularLocation>
    <subcellularLocation>
        <location evidence="2">Cytoplasm</location>
    </subcellularLocation>
    <subcellularLocation>
        <location evidence="1">Membrane</location>
        <topology evidence="1">Peripheral membrane protein</topology>
    </subcellularLocation>
</comment>
<comment type="catalytic activity">
    <reaction evidence="13">
        <text>(5Z,8Z,11Z,14Z)-eicosatetraenoyl-CoA + H2O = (5Z,8Z,11Z,14Z)-eicosatetraenoate + CoA + H(+)</text>
        <dbReference type="Rhea" id="RHEA:40151"/>
        <dbReference type="ChEBI" id="CHEBI:15377"/>
        <dbReference type="ChEBI" id="CHEBI:15378"/>
        <dbReference type="ChEBI" id="CHEBI:32395"/>
        <dbReference type="ChEBI" id="CHEBI:57287"/>
        <dbReference type="ChEBI" id="CHEBI:57368"/>
    </reaction>
    <physiologicalReaction direction="left-to-right" evidence="13">
        <dbReference type="Rhea" id="RHEA:40152"/>
    </physiologicalReaction>
</comment>
<evidence type="ECO:0000256" key="10">
    <source>
        <dbReference type="ARBA" id="ARBA00023098"/>
    </source>
</evidence>
<evidence type="ECO:0000256" key="21">
    <source>
        <dbReference type="ARBA" id="ARBA00047969"/>
    </source>
</evidence>
<comment type="catalytic activity">
    <reaction evidence="23">
        <text>tetradecanoyl-CoA + H2O = tetradecanoate + CoA + H(+)</text>
        <dbReference type="Rhea" id="RHEA:40119"/>
        <dbReference type="ChEBI" id="CHEBI:15377"/>
        <dbReference type="ChEBI" id="CHEBI:15378"/>
        <dbReference type="ChEBI" id="CHEBI:30807"/>
        <dbReference type="ChEBI" id="CHEBI:57287"/>
        <dbReference type="ChEBI" id="CHEBI:57385"/>
    </reaction>
    <physiologicalReaction direction="left-to-right" evidence="23">
        <dbReference type="Rhea" id="RHEA:40120"/>
    </physiologicalReaction>
</comment>
<dbReference type="GO" id="GO:0016790">
    <property type="term" value="F:thiolester hydrolase activity"/>
    <property type="evidence" value="ECO:0007669"/>
    <property type="project" value="UniProtKB-ARBA"/>
</dbReference>
<keyword evidence="7" id="KW-0378">Hydrolase</keyword>
<evidence type="ECO:0000256" key="7">
    <source>
        <dbReference type="ARBA" id="ARBA00022801"/>
    </source>
</evidence>
<evidence type="ECO:0000313" key="26">
    <source>
        <dbReference type="Proteomes" id="UP000216147"/>
    </source>
</evidence>
<keyword evidence="6" id="KW-0053">Apoptosis</keyword>
<name>A0A258HMX9_9CAUL</name>
<evidence type="ECO:0000256" key="4">
    <source>
        <dbReference type="ARBA" id="ARBA00022475"/>
    </source>
</evidence>
<evidence type="ECO:0000256" key="15">
    <source>
        <dbReference type="ARBA" id="ARBA00038456"/>
    </source>
</evidence>
<evidence type="ECO:0000256" key="22">
    <source>
        <dbReference type="ARBA" id="ARBA00048074"/>
    </source>
</evidence>
<protein>
    <recommendedName>
        <fullName evidence="17">Acyl-coenzyme A thioesterase THEM4</fullName>
        <ecNumber evidence="16">3.1.2.2</ecNumber>
    </recommendedName>
    <alternativeName>
        <fullName evidence="18">Thioesterase superfamily member 4</fullName>
    </alternativeName>
</protein>
<evidence type="ECO:0000256" key="20">
    <source>
        <dbReference type="ARBA" id="ARBA00047734"/>
    </source>
</evidence>
<dbReference type="EC" id="3.1.2.2" evidence="16"/>
<evidence type="ECO:0000256" key="5">
    <source>
        <dbReference type="ARBA" id="ARBA00022490"/>
    </source>
</evidence>
<comment type="similarity">
    <text evidence="15">Belongs to the THEM4/THEM5 thioesterase family.</text>
</comment>
<dbReference type="InterPro" id="IPR052365">
    <property type="entry name" value="THEM4/THEM5_acyl-CoA_thioest"/>
</dbReference>
<dbReference type="EMBL" id="NCEQ01000005">
    <property type="protein sequence ID" value="OYX57673.1"/>
    <property type="molecule type" value="Genomic_DNA"/>
</dbReference>
<evidence type="ECO:0000256" key="13">
    <source>
        <dbReference type="ARBA" id="ARBA00035852"/>
    </source>
</evidence>
<dbReference type="GO" id="GO:0005737">
    <property type="term" value="C:cytoplasm"/>
    <property type="evidence" value="ECO:0007669"/>
    <property type="project" value="UniProtKB-SubCell"/>
</dbReference>
<dbReference type="InterPro" id="IPR006683">
    <property type="entry name" value="Thioestr_dom"/>
</dbReference>
<gene>
    <name evidence="25" type="ORF">B7Y86_05955</name>
</gene>
<dbReference type="Proteomes" id="UP000216147">
    <property type="component" value="Unassembled WGS sequence"/>
</dbReference>